<keyword evidence="5" id="KW-0812">Transmembrane</keyword>
<evidence type="ECO:0000256" key="4">
    <source>
        <dbReference type="ARBA" id="ARBA00022452"/>
    </source>
</evidence>
<dbReference type="Pfam" id="PF01459">
    <property type="entry name" value="Porin_3"/>
    <property type="match status" value="1"/>
</dbReference>
<dbReference type="AlphaFoldDB" id="A0A8K0KP56"/>
<evidence type="ECO:0000256" key="6">
    <source>
        <dbReference type="ARBA" id="ARBA00022787"/>
    </source>
</evidence>
<comment type="similarity">
    <text evidence="2">Belongs to the eukaryotic mitochondrial porin family.</text>
</comment>
<dbReference type="Gene3D" id="2.40.160.10">
    <property type="entry name" value="Porin"/>
    <property type="match status" value="1"/>
</dbReference>
<dbReference type="EMBL" id="KZ309236">
    <property type="protein sequence ID" value="KAG8237884.1"/>
    <property type="molecule type" value="Genomic_DNA"/>
</dbReference>
<evidence type="ECO:0000256" key="1">
    <source>
        <dbReference type="ARBA" id="ARBA00004294"/>
    </source>
</evidence>
<proteinExistence type="inferred from homology"/>
<evidence type="ECO:0000256" key="10">
    <source>
        <dbReference type="ARBA" id="ARBA00023136"/>
    </source>
</evidence>
<dbReference type="PRINTS" id="PR00185">
    <property type="entry name" value="EUKARYTPORIN"/>
</dbReference>
<keyword evidence="10" id="KW-0472">Membrane</keyword>
<reference evidence="11" key="2">
    <citation type="submission" date="2017-10" db="EMBL/GenBank/DDBJ databases">
        <title>Ladona fulva Genome sequencing and assembly.</title>
        <authorList>
            <person name="Murali S."/>
            <person name="Richards S."/>
            <person name="Bandaranaike D."/>
            <person name="Bellair M."/>
            <person name="Blankenburg K."/>
            <person name="Chao H."/>
            <person name="Dinh H."/>
            <person name="Doddapaneni H."/>
            <person name="Dugan-Rocha S."/>
            <person name="Elkadiri S."/>
            <person name="Gnanaolivu R."/>
            <person name="Hernandez B."/>
            <person name="Skinner E."/>
            <person name="Javaid M."/>
            <person name="Lee S."/>
            <person name="Li M."/>
            <person name="Ming W."/>
            <person name="Munidasa M."/>
            <person name="Muniz J."/>
            <person name="Nguyen L."/>
            <person name="Hughes D."/>
            <person name="Osuji N."/>
            <person name="Pu L.-L."/>
            <person name="Puazo M."/>
            <person name="Qu C."/>
            <person name="Quiroz J."/>
            <person name="Raj R."/>
            <person name="Weissenberger G."/>
            <person name="Xin Y."/>
            <person name="Zou X."/>
            <person name="Han Y."/>
            <person name="Worley K."/>
            <person name="Muzny D."/>
            <person name="Gibbs R."/>
        </authorList>
    </citation>
    <scope>NUCLEOTIDE SEQUENCE</scope>
    <source>
        <strain evidence="11">Sampled in the wild</strain>
    </source>
</reference>
<dbReference type="InterPro" id="IPR027246">
    <property type="entry name" value="Porin_Euk/Tom40"/>
</dbReference>
<dbReference type="Proteomes" id="UP000792457">
    <property type="component" value="Unassembled WGS sequence"/>
</dbReference>
<dbReference type="InterPro" id="IPR023614">
    <property type="entry name" value="Porin_dom_sf"/>
</dbReference>
<dbReference type="GO" id="GO:0015288">
    <property type="term" value="F:porin activity"/>
    <property type="evidence" value="ECO:0007669"/>
    <property type="project" value="UniProtKB-KW"/>
</dbReference>
<keyword evidence="8" id="KW-0626">Porin</keyword>
<evidence type="ECO:0000256" key="9">
    <source>
        <dbReference type="ARBA" id="ARBA00023128"/>
    </source>
</evidence>
<dbReference type="CDD" id="cd07306">
    <property type="entry name" value="Porin3_VDAC"/>
    <property type="match status" value="1"/>
</dbReference>
<dbReference type="InterPro" id="IPR001925">
    <property type="entry name" value="Porin_Euk"/>
</dbReference>
<dbReference type="PANTHER" id="PTHR11743">
    <property type="entry name" value="VOLTAGE-DEPENDENT ANION-SELECTIVE CHANNEL"/>
    <property type="match status" value="1"/>
</dbReference>
<evidence type="ECO:0000313" key="11">
    <source>
        <dbReference type="EMBL" id="KAG8237884.1"/>
    </source>
</evidence>
<dbReference type="OrthoDB" id="7827681at2759"/>
<gene>
    <name evidence="11" type="ORF">J437_LFUL017175</name>
</gene>
<evidence type="ECO:0000256" key="5">
    <source>
        <dbReference type="ARBA" id="ARBA00022692"/>
    </source>
</evidence>
<name>A0A8K0KP56_LADFU</name>
<evidence type="ECO:0008006" key="13">
    <source>
        <dbReference type="Google" id="ProtNLM"/>
    </source>
</evidence>
<dbReference type="GO" id="GO:0008308">
    <property type="term" value="F:voltage-gated monoatomic anion channel activity"/>
    <property type="evidence" value="ECO:0007669"/>
    <property type="project" value="InterPro"/>
</dbReference>
<reference evidence="11" key="1">
    <citation type="submission" date="2013-04" db="EMBL/GenBank/DDBJ databases">
        <authorList>
            <person name="Qu J."/>
            <person name="Murali S.C."/>
            <person name="Bandaranaike D."/>
            <person name="Bellair M."/>
            <person name="Blankenburg K."/>
            <person name="Chao H."/>
            <person name="Dinh H."/>
            <person name="Doddapaneni H."/>
            <person name="Downs B."/>
            <person name="Dugan-Rocha S."/>
            <person name="Elkadiri S."/>
            <person name="Gnanaolivu R.D."/>
            <person name="Hernandez B."/>
            <person name="Javaid M."/>
            <person name="Jayaseelan J.C."/>
            <person name="Lee S."/>
            <person name="Li M."/>
            <person name="Ming W."/>
            <person name="Munidasa M."/>
            <person name="Muniz J."/>
            <person name="Nguyen L."/>
            <person name="Ongeri F."/>
            <person name="Osuji N."/>
            <person name="Pu L.-L."/>
            <person name="Puazo M."/>
            <person name="Qu C."/>
            <person name="Quiroz J."/>
            <person name="Raj R."/>
            <person name="Weissenberger G."/>
            <person name="Xin Y."/>
            <person name="Zou X."/>
            <person name="Han Y."/>
            <person name="Richards S."/>
            <person name="Worley K."/>
            <person name="Muzny D."/>
            <person name="Gibbs R."/>
        </authorList>
    </citation>
    <scope>NUCLEOTIDE SEQUENCE</scope>
    <source>
        <strain evidence="11">Sampled in the wild</strain>
    </source>
</reference>
<evidence type="ECO:0000256" key="2">
    <source>
        <dbReference type="ARBA" id="ARBA00007780"/>
    </source>
</evidence>
<dbReference type="GO" id="GO:0046930">
    <property type="term" value="C:pore complex"/>
    <property type="evidence" value="ECO:0007669"/>
    <property type="project" value="UniProtKB-KW"/>
</dbReference>
<sequence length="282" mass="30899">MAPPSFGDLGKTARDIFSKGYHFGLIMLDIKTKTQESIDISAGCSLSHDTGKAFGSLETKYTAKDYGLVFTEKWNTDNSLCTDISLENLFPEGLKLSFDATFSPPLGKKKARAKAQYKLDKMILNLDADLNPNGPLLNGSTVLSHKGFSIGWLSGFDCACSKFTNNNIAICLTNEDFEICSKVNHNLEYSASLYQKVSPKLETGVQLAWSADSNDTKFEIGSKYTFDENTIVRAKVDNSSHVGFSLQQIVHTGVSVTMSLQIDGKNFNQGTHKFGVALEMKA</sequence>
<comment type="subcellular location">
    <subcellularLocation>
        <location evidence="1">Mitochondrion outer membrane</location>
    </subcellularLocation>
</comment>
<evidence type="ECO:0000313" key="12">
    <source>
        <dbReference type="Proteomes" id="UP000792457"/>
    </source>
</evidence>
<comment type="caution">
    <text evidence="11">The sequence shown here is derived from an EMBL/GenBank/DDBJ whole genome shotgun (WGS) entry which is preliminary data.</text>
</comment>
<evidence type="ECO:0000256" key="7">
    <source>
        <dbReference type="ARBA" id="ARBA00023065"/>
    </source>
</evidence>
<keyword evidence="9" id="KW-0496">Mitochondrion</keyword>
<keyword evidence="12" id="KW-1185">Reference proteome</keyword>
<evidence type="ECO:0000256" key="3">
    <source>
        <dbReference type="ARBA" id="ARBA00022448"/>
    </source>
</evidence>
<protein>
    <recommendedName>
        <fullName evidence="13">Voltage-dependent anion-selective channel protein 3</fullName>
    </recommendedName>
</protein>
<keyword evidence="4" id="KW-1134">Transmembrane beta strand</keyword>
<dbReference type="PANTHER" id="PTHR11743:SF70">
    <property type="entry name" value="GH26960P-RELATED"/>
    <property type="match status" value="1"/>
</dbReference>
<keyword evidence="3" id="KW-0813">Transport</keyword>
<evidence type="ECO:0000256" key="8">
    <source>
        <dbReference type="ARBA" id="ARBA00023114"/>
    </source>
</evidence>
<keyword evidence="7" id="KW-0406">Ion transport</keyword>
<dbReference type="FunFam" id="2.40.160.10:FF:000001">
    <property type="entry name" value="Voltage-dependent anion-selective channel protein 2"/>
    <property type="match status" value="1"/>
</dbReference>
<keyword evidence="6" id="KW-1000">Mitochondrion outer membrane</keyword>
<organism evidence="11 12">
    <name type="scientific">Ladona fulva</name>
    <name type="common">Scarce chaser dragonfly</name>
    <name type="synonym">Libellula fulva</name>
    <dbReference type="NCBI Taxonomy" id="123851"/>
    <lineage>
        <taxon>Eukaryota</taxon>
        <taxon>Metazoa</taxon>
        <taxon>Ecdysozoa</taxon>
        <taxon>Arthropoda</taxon>
        <taxon>Hexapoda</taxon>
        <taxon>Insecta</taxon>
        <taxon>Pterygota</taxon>
        <taxon>Palaeoptera</taxon>
        <taxon>Odonata</taxon>
        <taxon>Epiprocta</taxon>
        <taxon>Anisoptera</taxon>
        <taxon>Libelluloidea</taxon>
        <taxon>Libellulidae</taxon>
        <taxon>Ladona</taxon>
    </lineage>
</organism>
<accession>A0A8K0KP56</accession>
<dbReference type="GO" id="GO:0005741">
    <property type="term" value="C:mitochondrial outer membrane"/>
    <property type="evidence" value="ECO:0007669"/>
    <property type="project" value="UniProtKB-SubCell"/>
</dbReference>